<reference evidence="1" key="2">
    <citation type="journal article" date="2022" name="Microbiol. Resour. Announc.">
        <title>Whole-Genome Sequence of Entomortierella parvispora E1425, a Mucoromycotan Fungus Associated with Burkholderiaceae-Related Endosymbiotic Bacteria.</title>
        <authorList>
            <person name="Herlambang A."/>
            <person name="Guo Y."/>
            <person name="Takashima Y."/>
            <person name="Narisawa K."/>
            <person name="Ohta H."/>
            <person name="Nishizawa T."/>
        </authorList>
    </citation>
    <scope>NUCLEOTIDE SEQUENCE</scope>
    <source>
        <strain evidence="1">E1425</strain>
    </source>
</reference>
<gene>
    <name evidence="1" type="ORF">EMPS_06897</name>
</gene>
<evidence type="ECO:0000313" key="2">
    <source>
        <dbReference type="Proteomes" id="UP000827284"/>
    </source>
</evidence>
<reference evidence="1" key="1">
    <citation type="submission" date="2021-11" db="EMBL/GenBank/DDBJ databases">
        <authorList>
            <person name="Herlambang A."/>
            <person name="Guo Y."/>
            <person name="Takashima Y."/>
            <person name="Nishizawa T."/>
        </authorList>
    </citation>
    <scope>NUCLEOTIDE SEQUENCE</scope>
    <source>
        <strain evidence="1">E1425</strain>
    </source>
</reference>
<keyword evidence="2" id="KW-1185">Reference proteome</keyword>
<proteinExistence type="predicted"/>
<evidence type="ECO:0000313" key="1">
    <source>
        <dbReference type="EMBL" id="GJJ74539.1"/>
    </source>
</evidence>
<comment type="caution">
    <text evidence="1">The sequence shown here is derived from an EMBL/GenBank/DDBJ whole genome shotgun (WGS) entry which is preliminary data.</text>
</comment>
<dbReference type="OrthoDB" id="2418021at2759"/>
<dbReference type="EMBL" id="BQFW01000009">
    <property type="protein sequence ID" value="GJJ74539.1"/>
    <property type="molecule type" value="Genomic_DNA"/>
</dbReference>
<protein>
    <submittedName>
        <fullName evidence="1">Uncharacterized protein</fullName>
    </submittedName>
</protein>
<name>A0A9P3HD78_9FUNG</name>
<dbReference type="AlphaFoldDB" id="A0A9P3HD78"/>
<accession>A0A9P3HD78</accession>
<dbReference type="Proteomes" id="UP000827284">
    <property type="component" value="Unassembled WGS sequence"/>
</dbReference>
<organism evidence="1 2">
    <name type="scientific">Entomortierella parvispora</name>
    <dbReference type="NCBI Taxonomy" id="205924"/>
    <lineage>
        <taxon>Eukaryota</taxon>
        <taxon>Fungi</taxon>
        <taxon>Fungi incertae sedis</taxon>
        <taxon>Mucoromycota</taxon>
        <taxon>Mortierellomycotina</taxon>
        <taxon>Mortierellomycetes</taxon>
        <taxon>Mortierellales</taxon>
        <taxon>Mortierellaceae</taxon>
        <taxon>Entomortierella</taxon>
    </lineage>
</organism>
<sequence>MVLGSLCKHDLTVCVRVNRAWYEQLIDRIWHTVEIQNLFSFHYFNDAYGPGSTDGPVSLARNVHRIRVLKVLYTRTLDAFLLAETTKEAGQEDKEVNDDGQAQIVPKENALLIEELFVHFGDDPPRPPPPDQVTDSFGRMVPRSRYSMPLSLYSTHSLPIQSSIHLDPLLDVLARSTQLVKFTTAVLPLRQKGQFEDEARLWTALPASLEQLRVIDNVGNSYMFAIDSRIPWMTGEERDALLDRVSRWPKPATSLENLRSLTVAGDGADLRILCEILMNRRPLSLEDLSLVDSVFRDDLENTCLLRLISQGSPKGWKTVGLSGCIYGTIGSQVVDALLQHAATLENVRVVALNPTLSSVAIQKLLCSAPNLKRFDTIPSRGRESNPAMLSAGDIIGSSQGWVCSKLESFKCMIEGIPRPDLQKRTNNRRLYGDLHDPDVYSKAQSQEIQRKVLAQLAQLTQLREITLGQDSIYSEDWDDEEYYDSDDDGDDITCAIQRGVQYECLTMTLEDGLDQLKNLKSMRRMNLHRMQHGQEVEELEWMKENWPVYGKEQRESFWADRGHWVHIGDLQYHSFDDVRHWESFDWW</sequence>